<protein>
    <submittedName>
        <fullName evidence="3">Uncharacterized protein</fullName>
    </submittedName>
</protein>
<gene>
    <name evidence="3" type="ORF">B0T24DRAFT_594593</name>
</gene>
<evidence type="ECO:0000256" key="2">
    <source>
        <dbReference type="SAM" id="MobiDB-lite"/>
    </source>
</evidence>
<feature type="compositionally biased region" description="Low complexity" evidence="2">
    <location>
        <begin position="29"/>
        <end position="41"/>
    </location>
</feature>
<feature type="region of interest" description="Disordered" evidence="2">
    <location>
        <begin position="1"/>
        <end position="46"/>
    </location>
</feature>
<sequence>MVDGDGSLPNTLKKVSSDIPETPKLSLFTKQPTKETTTPPKNSLFSPKKIVTISSDIEEIPATPRKKLFTPRTKRTVVIVDSDIEENKYIKKTRVDREKDDEIEQLKSEVDELREGAGQAEEERRQLFKKFQAMKDEPSKNADDIKKLKTSIDGLTKRANALSASLTNVVLLGKTNAMDAQQLVHEISLAIERGKTDDYGYRGEYETNLARYDWVLPEEETGGLIPYKVDNDQDGADEAIVRDNKLFIVPTKGPLAGREVFIGNMNEIPEDDAQLLGLTKDNGNWTKK</sequence>
<name>A0AAE0KDC8_9PEZI</name>
<organism evidence="3 4">
    <name type="scientific">Lasiosphaeria ovina</name>
    <dbReference type="NCBI Taxonomy" id="92902"/>
    <lineage>
        <taxon>Eukaryota</taxon>
        <taxon>Fungi</taxon>
        <taxon>Dikarya</taxon>
        <taxon>Ascomycota</taxon>
        <taxon>Pezizomycotina</taxon>
        <taxon>Sordariomycetes</taxon>
        <taxon>Sordariomycetidae</taxon>
        <taxon>Sordariales</taxon>
        <taxon>Lasiosphaeriaceae</taxon>
        <taxon>Lasiosphaeria</taxon>
    </lineage>
</organism>
<accession>A0AAE0KDC8</accession>
<evidence type="ECO:0000256" key="1">
    <source>
        <dbReference type="SAM" id="Coils"/>
    </source>
</evidence>
<proteinExistence type="predicted"/>
<dbReference type="EMBL" id="JAULSN010000004">
    <property type="protein sequence ID" value="KAK3374511.1"/>
    <property type="molecule type" value="Genomic_DNA"/>
</dbReference>
<evidence type="ECO:0000313" key="4">
    <source>
        <dbReference type="Proteomes" id="UP001287356"/>
    </source>
</evidence>
<keyword evidence="1" id="KW-0175">Coiled coil</keyword>
<reference evidence="3" key="2">
    <citation type="submission" date="2023-06" db="EMBL/GenBank/DDBJ databases">
        <authorList>
            <consortium name="Lawrence Berkeley National Laboratory"/>
            <person name="Haridas S."/>
            <person name="Hensen N."/>
            <person name="Bonometti L."/>
            <person name="Westerberg I."/>
            <person name="Brannstrom I.O."/>
            <person name="Guillou S."/>
            <person name="Cros-Aarteil S."/>
            <person name="Calhoun S."/>
            <person name="Kuo A."/>
            <person name="Mondo S."/>
            <person name="Pangilinan J."/>
            <person name="Riley R."/>
            <person name="Labutti K."/>
            <person name="Andreopoulos B."/>
            <person name="Lipzen A."/>
            <person name="Chen C."/>
            <person name="Yanf M."/>
            <person name="Daum C."/>
            <person name="Ng V."/>
            <person name="Clum A."/>
            <person name="Steindorff A."/>
            <person name="Ohm R."/>
            <person name="Martin F."/>
            <person name="Silar P."/>
            <person name="Natvig D."/>
            <person name="Lalanne C."/>
            <person name="Gautier V."/>
            <person name="Ament-Velasquez S.L."/>
            <person name="Kruys A."/>
            <person name="Hutchinson M.I."/>
            <person name="Powell A.J."/>
            <person name="Barry K."/>
            <person name="Miller A.N."/>
            <person name="Grigoriev I.V."/>
            <person name="Debuchy R."/>
            <person name="Gladieux P."/>
            <person name="Thoren M.H."/>
            <person name="Johannesson H."/>
        </authorList>
    </citation>
    <scope>NUCLEOTIDE SEQUENCE</scope>
    <source>
        <strain evidence="3">CBS 958.72</strain>
    </source>
</reference>
<comment type="caution">
    <text evidence="3">The sequence shown here is derived from an EMBL/GenBank/DDBJ whole genome shotgun (WGS) entry which is preliminary data.</text>
</comment>
<feature type="coiled-coil region" evidence="1">
    <location>
        <begin position="96"/>
        <end position="137"/>
    </location>
</feature>
<reference evidence="3" key="1">
    <citation type="journal article" date="2023" name="Mol. Phylogenet. Evol.">
        <title>Genome-scale phylogeny and comparative genomics of the fungal order Sordariales.</title>
        <authorList>
            <person name="Hensen N."/>
            <person name="Bonometti L."/>
            <person name="Westerberg I."/>
            <person name="Brannstrom I.O."/>
            <person name="Guillou S."/>
            <person name="Cros-Aarteil S."/>
            <person name="Calhoun S."/>
            <person name="Haridas S."/>
            <person name="Kuo A."/>
            <person name="Mondo S."/>
            <person name="Pangilinan J."/>
            <person name="Riley R."/>
            <person name="LaButti K."/>
            <person name="Andreopoulos B."/>
            <person name="Lipzen A."/>
            <person name="Chen C."/>
            <person name="Yan M."/>
            <person name="Daum C."/>
            <person name="Ng V."/>
            <person name="Clum A."/>
            <person name="Steindorff A."/>
            <person name="Ohm R.A."/>
            <person name="Martin F."/>
            <person name="Silar P."/>
            <person name="Natvig D.O."/>
            <person name="Lalanne C."/>
            <person name="Gautier V."/>
            <person name="Ament-Velasquez S.L."/>
            <person name="Kruys A."/>
            <person name="Hutchinson M.I."/>
            <person name="Powell A.J."/>
            <person name="Barry K."/>
            <person name="Miller A.N."/>
            <person name="Grigoriev I.V."/>
            <person name="Debuchy R."/>
            <person name="Gladieux P."/>
            <person name="Hiltunen Thoren M."/>
            <person name="Johannesson H."/>
        </authorList>
    </citation>
    <scope>NUCLEOTIDE SEQUENCE</scope>
    <source>
        <strain evidence="3">CBS 958.72</strain>
    </source>
</reference>
<evidence type="ECO:0000313" key="3">
    <source>
        <dbReference type="EMBL" id="KAK3374511.1"/>
    </source>
</evidence>
<keyword evidence="4" id="KW-1185">Reference proteome</keyword>
<dbReference type="AlphaFoldDB" id="A0AAE0KDC8"/>
<dbReference type="Proteomes" id="UP001287356">
    <property type="component" value="Unassembled WGS sequence"/>
</dbReference>